<evidence type="ECO:0000256" key="3">
    <source>
        <dbReference type="ARBA" id="ARBA00022777"/>
    </source>
</evidence>
<feature type="compositionally biased region" description="Polar residues" evidence="5">
    <location>
        <begin position="888"/>
        <end position="909"/>
    </location>
</feature>
<dbReference type="Gene3D" id="3.30.565.10">
    <property type="entry name" value="Histidine kinase-like ATPase, C-terminal domain"/>
    <property type="match status" value="1"/>
</dbReference>
<accession>A0A8T9C948</accession>
<protein>
    <submittedName>
        <fullName evidence="8">Hybrid signal transduction histidine kinase B</fullName>
    </submittedName>
</protein>
<dbReference type="InterPro" id="IPR001789">
    <property type="entry name" value="Sig_transdc_resp-reg_receiver"/>
</dbReference>
<dbReference type="InterPro" id="IPR003018">
    <property type="entry name" value="GAF"/>
</dbReference>
<feature type="compositionally biased region" description="Polar residues" evidence="5">
    <location>
        <begin position="437"/>
        <end position="447"/>
    </location>
</feature>
<dbReference type="GO" id="GO:0000155">
    <property type="term" value="F:phosphorelay sensor kinase activity"/>
    <property type="evidence" value="ECO:0007669"/>
    <property type="project" value="InterPro"/>
</dbReference>
<dbReference type="Pfam" id="PF00512">
    <property type="entry name" value="HisKA"/>
    <property type="match status" value="1"/>
</dbReference>
<evidence type="ECO:0000313" key="8">
    <source>
        <dbReference type="EMBL" id="TVY82198.1"/>
    </source>
</evidence>
<feature type="region of interest" description="Disordered" evidence="5">
    <location>
        <begin position="888"/>
        <end position="910"/>
    </location>
</feature>
<feature type="region of interest" description="Disordered" evidence="5">
    <location>
        <begin position="396"/>
        <end position="448"/>
    </location>
</feature>
<dbReference type="Gene3D" id="1.10.287.130">
    <property type="match status" value="1"/>
</dbReference>
<dbReference type="CDD" id="cd00082">
    <property type="entry name" value="HisKA"/>
    <property type="match status" value="1"/>
</dbReference>
<evidence type="ECO:0000256" key="1">
    <source>
        <dbReference type="ARBA" id="ARBA00022553"/>
    </source>
</evidence>
<dbReference type="InterPro" id="IPR003661">
    <property type="entry name" value="HisK_dim/P_dom"/>
</dbReference>
<feature type="compositionally biased region" description="Low complexity" evidence="5">
    <location>
        <begin position="1295"/>
        <end position="1310"/>
    </location>
</feature>
<dbReference type="PANTHER" id="PTHR43719:SF72">
    <property type="entry name" value="HISTIDINE KINASE_RESPONSE REGULATOR, PUTATIVE (AFU_ORTHOLOGUE AFUA_8G06140)-RELATED"/>
    <property type="match status" value="1"/>
</dbReference>
<evidence type="ECO:0000256" key="2">
    <source>
        <dbReference type="ARBA" id="ARBA00022679"/>
    </source>
</evidence>
<dbReference type="Gene3D" id="3.30.450.40">
    <property type="match status" value="1"/>
</dbReference>
<dbReference type="PROSITE" id="PS50110">
    <property type="entry name" value="RESPONSE_REGULATORY"/>
    <property type="match status" value="1"/>
</dbReference>
<feature type="region of interest" description="Disordered" evidence="5">
    <location>
        <begin position="1290"/>
        <end position="1310"/>
    </location>
</feature>
<feature type="modified residue" description="4-aspartylphosphate" evidence="4">
    <location>
        <position position="1165"/>
    </location>
</feature>
<dbReference type="SMART" id="SM00387">
    <property type="entry name" value="HATPase_c"/>
    <property type="match status" value="1"/>
</dbReference>
<dbReference type="Pfam" id="PF01590">
    <property type="entry name" value="GAF"/>
    <property type="match status" value="1"/>
</dbReference>
<gene>
    <name evidence="8" type="primary">dhkB_1</name>
    <name evidence="8" type="ORF">LSUE1_G002218</name>
</gene>
<organism evidence="8 9">
    <name type="scientific">Lachnellula suecica</name>
    <dbReference type="NCBI Taxonomy" id="602035"/>
    <lineage>
        <taxon>Eukaryota</taxon>
        <taxon>Fungi</taxon>
        <taxon>Dikarya</taxon>
        <taxon>Ascomycota</taxon>
        <taxon>Pezizomycotina</taxon>
        <taxon>Leotiomycetes</taxon>
        <taxon>Helotiales</taxon>
        <taxon>Lachnaceae</taxon>
        <taxon>Lachnellula</taxon>
    </lineage>
</organism>
<dbReference type="SMART" id="SM00388">
    <property type="entry name" value="HisKA"/>
    <property type="match status" value="1"/>
</dbReference>
<feature type="domain" description="Response regulatory" evidence="7">
    <location>
        <begin position="1111"/>
        <end position="1286"/>
    </location>
</feature>
<dbReference type="SUPFAM" id="SSF55874">
    <property type="entry name" value="ATPase domain of HSP90 chaperone/DNA topoisomerase II/histidine kinase"/>
    <property type="match status" value="1"/>
</dbReference>
<sequence length="1310" mass="143616">MASAEIFRAREVYRYYQPRGVTESADVPSNARDQDSAGSAPHKENNFTTQQAFSDTALTAFTQLIALRLGAQRAIVSLIDHENEYMLAESTSNLSYAHDGPTQNAWLSISGARVPLDASLSEKTLRLVPNQKSTVEMTPVCFVQDLRLDENMSKLECVKGAPHLRFYCGVPLTNKKGVNIGCVYVVDPEPRSTFSLEHAQFLTTMAATVMDHLENIRAKEDVSRVTRMSQALHAFIEGDGTLEGDWQRLKRYDLPAGAGVGFSWESTKADGDAVQTSKSHIKRQSLQLPSSEATPPGMSPLQYTTNNQDARFNFNNSPWSSSSETPQIPHLKSVLDGAGDATAKLIGGRDEKFSTDGFSNLLHGTFSRASNLVREGMEVDGAVFFDAPFRFYQGRSTLQPETRRSDTTESRTDSSDDEDDDHPAVRPGPRPYAAHSFQGSVTSSVSRGSAGLKSDILGFSTKESSSWNNQDTERQSSFQPIEQSLLTSLVRHYPKGQLFVFDENGPTLPPHSSAIKDSQATIIPAITEEKRARQQERKIKELQRLLDAFPGSRQIFFVPLYDSTSGCFIGSFSWSKSKFRIYTTENHLSYLVAFGHSVMAEVSRLNTLSADASKGDFISNVSHELRSPLHGILASVEFLADTTLDGFQRNLVETVDICGRTLLDTIESVLDFSQIKKFGQDSIKPMGTVADQDISALIEEVLESSYAGFEFNGLSNLGLADTTKSHAQGPSATFSSGKLLQTGVPQLNSTNEPLSIIIDMGYRNQWKFPTVPGTWRRLTMNIFSNALKYSPSGFINVKLEARSIPPTDDTKISKSTMVTLKISDSGKGMSSDFMKTKLFQPFSQEDVTAPGTGLGMSIVKQIVDLAGGTIAVRSELGVGTEITLSLPLENNSPDIGDQSTTPSDPSNTMEDPIAALRRRSRGRTVTIRGFEPIPGTSNLQRKSLLSLKASIEKYIREWFQLEIVTDDGAADILICDESALVYSSATQLQFLACLILCSNSARRDVYTAKLDTSQAIEFVSKPCGPHRLAKALLNCFDTEDGKSLGVIGDLQSRKVGFSPTTSLNTALNISKDGERTLKAKPNDISKTSPLEANNLKRKTSPSENTSTNETSKAPSDLGSTNSSTVKNNGSREPALKKHASSRTPKMLLVEAFQKRPEGFDVIFMDVSMPVMSGFESTRLIRGIEAERRIAYEHLQRVQSPWLSPPQSSFPFHIPPSSTSTSPSSFPSIDLHLSKSALQLNKPALIIALTGFSSEKDQEMAFESGVDVFMTKPVRFREVGKILEGWAKSRERDSLESATTATLEATSKLRA</sequence>
<name>A0A8T9C948_9HELO</name>
<evidence type="ECO:0000313" key="9">
    <source>
        <dbReference type="Proteomes" id="UP000469558"/>
    </source>
</evidence>
<dbReference type="FunFam" id="1.10.287.130:FF:000023">
    <property type="entry name" value="Sensor histidine kinase/response regulator, putative"/>
    <property type="match status" value="1"/>
</dbReference>
<keyword evidence="9" id="KW-1185">Reference proteome</keyword>
<dbReference type="InterPro" id="IPR036097">
    <property type="entry name" value="HisK_dim/P_sf"/>
</dbReference>
<feature type="compositionally biased region" description="Low complexity" evidence="5">
    <location>
        <begin position="1101"/>
        <end position="1111"/>
    </location>
</feature>
<dbReference type="Pfam" id="PF02518">
    <property type="entry name" value="HATPase_c"/>
    <property type="match status" value="1"/>
</dbReference>
<feature type="compositionally biased region" description="Polar residues" evidence="5">
    <location>
        <begin position="274"/>
        <end position="293"/>
    </location>
</feature>
<feature type="region of interest" description="Disordered" evidence="5">
    <location>
        <begin position="23"/>
        <end position="44"/>
    </location>
</feature>
<dbReference type="PRINTS" id="PR00344">
    <property type="entry name" value="BCTRLSENSOR"/>
</dbReference>
<dbReference type="InterPro" id="IPR036890">
    <property type="entry name" value="HATPase_C_sf"/>
</dbReference>
<dbReference type="Gene3D" id="3.40.50.2300">
    <property type="match status" value="1"/>
</dbReference>
<dbReference type="PANTHER" id="PTHR43719">
    <property type="entry name" value="TWO-COMPONENT HISTIDINE KINASE"/>
    <property type="match status" value="1"/>
</dbReference>
<evidence type="ECO:0000259" key="7">
    <source>
        <dbReference type="PROSITE" id="PS50110"/>
    </source>
</evidence>
<feature type="domain" description="Histidine kinase" evidence="6">
    <location>
        <begin position="620"/>
        <end position="890"/>
    </location>
</feature>
<feature type="region of interest" description="Disordered" evidence="5">
    <location>
        <begin position="1077"/>
        <end position="1141"/>
    </location>
</feature>
<dbReference type="EMBL" id="QGMK01000357">
    <property type="protein sequence ID" value="TVY82198.1"/>
    <property type="molecule type" value="Genomic_DNA"/>
</dbReference>
<dbReference type="InterPro" id="IPR003594">
    <property type="entry name" value="HATPase_dom"/>
</dbReference>
<dbReference type="InterPro" id="IPR004358">
    <property type="entry name" value="Sig_transdc_His_kin-like_C"/>
</dbReference>
<keyword evidence="2" id="KW-0808">Transferase</keyword>
<dbReference type="InterPro" id="IPR050956">
    <property type="entry name" value="2C_system_His_kinase"/>
</dbReference>
<dbReference type="Proteomes" id="UP000469558">
    <property type="component" value="Unassembled WGS sequence"/>
</dbReference>
<comment type="caution">
    <text evidence="8">The sequence shown here is derived from an EMBL/GenBank/DDBJ whole genome shotgun (WGS) entry which is preliminary data.</text>
</comment>
<evidence type="ECO:0000256" key="4">
    <source>
        <dbReference type="PROSITE-ProRule" id="PRU00169"/>
    </source>
</evidence>
<dbReference type="SMART" id="SM00448">
    <property type="entry name" value="REC"/>
    <property type="match status" value="1"/>
</dbReference>
<feature type="compositionally biased region" description="Polar residues" evidence="5">
    <location>
        <begin position="1117"/>
        <end position="1130"/>
    </location>
</feature>
<dbReference type="CDD" id="cd17546">
    <property type="entry name" value="REC_hyHK_CKI1_RcsC-like"/>
    <property type="match status" value="1"/>
</dbReference>
<dbReference type="InterPro" id="IPR005467">
    <property type="entry name" value="His_kinase_dom"/>
</dbReference>
<dbReference type="InterPro" id="IPR011006">
    <property type="entry name" value="CheY-like_superfamily"/>
</dbReference>
<proteinExistence type="predicted"/>
<evidence type="ECO:0000259" key="6">
    <source>
        <dbReference type="PROSITE" id="PS50109"/>
    </source>
</evidence>
<dbReference type="OrthoDB" id="303614at2759"/>
<evidence type="ECO:0000256" key="5">
    <source>
        <dbReference type="SAM" id="MobiDB-lite"/>
    </source>
</evidence>
<dbReference type="SUPFAM" id="SSF47384">
    <property type="entry name" value="Homodimeric domain of signal transducing histidine kinase"/>
    <property type="match status" value="1"/>
</dbReference>
<dbReference type="PROSITE" id="PS50109">
    <property type="entry name" value="HIS_KIN"/>
    <property type="match status" value="1"/>
</dbReference>
<dbReference type="InterPro" id="IPR029016">
    <property type="entry name" value="GAF-like_dom_sf"/>
</dbReference>
<dbReference type="SUPFAM" id="SSF52172">
    <property type="entry name" value="CheY-like"/>
    <property type="match status" value="1"/>
</dbReference>
<keyword evidence="3 8" id="KW-0418">Kinase</keyword>
<keyword evidence="1 4" id="KW-0597">Phosphoprotein</keyword>
<reference evidence="8 9" key="1">
    <citation type="submission" date="2018-05" db="EMBL/GenBank/DDBJ databases">
        <title>Genome sequencing and assembly of the regulated plant pathogen Lachnellula willkommii and related sister species for the development of diagnostic species identification markers.</title>
        <authorList>
            <person name="Giroux E."/>
            <person name="Bilodeau G."/>
        </authorList>
    </citation>
    <scope>NUCLEOTIDE SEQUENCE [LARGE SCALE GENOMIC DNA]</scope>
    <source>
        <strain evidence="8 9">CBS 268.59</strain>
    </source>
</reference>
<feature type="region of interest" description="Disordered" evidence="5">
    <location>
        <begin position="273"/>
        <end position="300"/>
    </location>
</feature>
<dbReference type="SUPFAM" id="SSF55781">
    <property type="entry name" value="GAF domain-like"/>
    <property type="match status" value="1"/>
</dbReference>
<feature type="compositionally biased region" description="Basic and acidic residues" evidence="5">
    <location>
        <begin position="401"/>
        <end position="414"/>
    </location>
</feature>